<feature type="transmembrane region" description="Helical" evidence="1">
    <location>
        <begin position="20"/>
        <end position="39"/>
    </location>
</feature>
<dbReference type="EMBL" id="QAYC01000019">
    <property type="protein sequence ID" value="PTW44015.1"/>
    <property type="molecule type" value="Genomic_DNA"/>
</dbReference>
<feature type="transmembrane region" description="Helical" evidence="1">
    <location>
        <begin position="78"/>
        <end position="98"/>
    </location>
</feature>
<sequence>MAGRYFAPRVIALLAHPRRLRLVLAGAVFAGLVLAAALMPATGEILGKAARFVGVALAAEIARMGAPSRIFSAIGARSLEIFLGHQFFIAGAGVMIVALGGPGVATGIVLTPAISLVAVAGSVALREVLGAARMDFIYAPPPPLAHHPSRGAVGAAQG</sequence>
<keyword evidence="1" id="KW-0812">Transmembrane</keyword>
<dbReference type="RefSeq" id="WP_108028539.1">
    <property type="nucleotide sequence ID" value="NZ_QAYC01000019.1"/>
</dbReference>
<comment type="caution">
    <text evidence="2">The sequence shown here is derived from an EMBL/GenBank/DDBJ whole genome shotgun (WGS) entry which is preliminary data.</text>
</comment>
<evidence type="ECO:0000313" key="3">
    <source>
        <dbReference type="Proteomes" id="UP000244037"/>
    </source>
</evidence>
<protein>
    <submittedName>
        <fullName evidence="2">Uncharacterized protein</fullName>
    </submittedName>
</protein>
<dbReference type="AlphaFoldDB" id="A0A8E3APF9"/>
<keyword evidence="1" id="KW-1133">Transmembrane helix</keyword>
<feature type="transmembrane region" description="Helical" evidence="1">
    <location>
        <begin position="104"/>
        <end position="125"/>
    </location>
</feature>
<reference evidence="2 3" key="1">
    <citation type="submission" date="2018-04" db="EMBL/GenBank/DDBJ databases">
        <title>Genomic Encyclopedia of Archaeal and Bacterial Type Strains, Phase II (KMG-II): from individual species to whole genera.</title>
        <authorList>
            <person name="Goeker M."/>
        </authorList>
    </citation>
    <scope>NUCLEOTIDE SEQUENCE [LARGE SCALE GENOMIC DNA]</scope>
    <source>
        <strain evidence="2 3">DSM 19783</strain>
    </source>
</reference>
<organism evidence="2 3">
    <name type="scientific">Rhodovulum kholense</name>
    <dbReference type="NCBI Taxonomy" id="453584"/>
    <lineage>
        <taxon>Bacteria</taxon>
        <taxon>Pseudomonadati</taxon>
        <taxon>Pseudomonadota</taxon>
        <taxon>Alphaproteobacteria</taxon>
        <taxon>Rhodobacterales</taxon>
        <taxon>Paracoccaceae</taxon>
        <taxon>Rhodovulum</taxon>
    </lineage>
</organism>
<gene>
    <name evidence="2" type="ORF">C8N38_11914</name>
</gene>
<evidence type="ECO:0000256" key="1">
    <source>
        <dbReference type="SAM" id="Phobius"/>
    </source>
</evidence>
<dbReference type="OrthoDB" id="9814956at2"/>
<evidence type="ECO:0000313" key="2">
    <source>
        <dbReference type="EMBL" id="PTW44015.1"/>
    </source>
</evidence>
<feature type="transmembrane region" description="Helical" evidence="1">
    <location>
        <begin position="45"/>
        <end position="66"/>
    </location>
</feature>
<proteinExistence type="predicted"/>
<dbReference type="Proteomes" id="UP000244037">
    <property type="component" value="Unassembled WGS sequence"/>
</dbReference>
<accession>A0A8E3APF9</accession>
<keyword evidence="3" id="KW-1185">Reference proteome</keyword>
<name>A0A8E3APF9_9RHOB</name>
<keyword evidence="1" id="KW-0472">Membrane</keyword>